<evidence type="ECO:0000313" key="2">
    <source>
        <dbReference type="Proteomes" id="UP001164746"/>
    </source>
</evidence>
<sequence length="148" mass="16136">PEVGGACSTDADCSSVNATCSDNAVCSCHGDTHVFIIGGKRTCRQSYVLGDVCYSSTSGYFDNNTETCEPLYSFCYLSNADNTYRCRCSHLYFDDNGYEKGGNCIETISIGGECHFLSNGDNRATCRQNSECLFNPWSSTGYTCQCPE</sequence>
<organism evidence="1 2">
    <name type="scientific">Mya arenaria</name>
    <name type="common">Soft-shell clam</name>
    <dbReference type="NCBI Taxonomy" id="6604"/>
    <lineage>
        <taxon>Eukaryota</taxon>
        <taxon>Metazoa</taxon>
        <taxon>Spiralia</taxon>
        <taxon>Lophotrochozoa</taxon>
        <taxon>Mollusca</taxon>
        <taxon>Bivalvia</taxon>
        <taxon>Autobranchia</taxon>
        <taxon>Heteroconchia</taxon>
        <taxon>Euheterodonta</taxon>
        <taxon>Imparidentia</taxon>
        <taxon>Neoheterodontei</taxon>
        <taxon>Myida</taxon>
        <taxon>Myoidea</taxon>
        <taxon>Myidae</taxon>
        <taxon>Mya</taxon>
    </lineage>
</organism>
<dbReference type="EMBL" id="CP111025">
    <property type="protein sequence ID" value="WAR25265.1"/>
    <property type="molecule type" value="Genomic_DNA"/>
</dbReference>
<reference evidence="1" key="1">
    <citation type="submission" date="2022-11" db="EMBL/GenBank/DDBJ databases">
        <title>Centuries of genome instability and evolution in soft-shell clam transmissible cancer (bioRxiv).</title>
        <authorList>
            <person name="Hart S.F.M."/>
            <person name="Yonemitsu M.A."/>
            <person name="Giersch R.M."/>
            <person name="Beal B.F."/>
            <person name="Arriagada G."/>
            <person name="Davis B.W."/>
            <person name="Ostrander E.A."/>
            <person name="Goff S.P."/>
            <person name="Metzger M.J."/>
        </authorList>
    </citation>
    <scope>NUCLEOTIDE SEQUENCE</scope>
    <source>
        <strain evidence="1">MELC-2E11</strain>
        <tissue evidence="1">Siphon/mantle</tissue>
    </source>
</reference>
<dbReference type="Proteomes" id="UP001164746">
    <property type="component" value="Chromosome 14"/>
</dbReference>
<gene>
    <name evidence="1" type="ORF">MAR_010969</name>
</gene>
<feature type="non-terminal residue" evidence="1">
    <location>
        <position position="148"/>
    </location>
</feature>
<name>A0ABY7FSR9_MYAAR</name>
<accession>A0ABY7FSR9</accession>
<keyword evidence="2" id="KW-1185">Reference proteome</keyword>
<protein>
    <submittedName>
        <fullName evidence="1">Uncharacterized protein</fullName>
    </submittedName>
</protein>
<feature type="non-terminal residue" evidence="1">
    <location>
        <position position="1"/>
    </location>
</feature>
<proteinExistence type="predicted"/>
<evidence type="ECO:0000313" key="1">
    <source>
        <dbReference type="EMBL" id="WAR25265.1"/>
    </source>
</evidence>